<evidence type="ECO:0000259" key="1">
    <source>
        <dbReference type="Pfam" id="PF00144"/>
    </source>
</evidence>
<dbReference type="PANTHER" id="PTHR46825">
    <property type="entry name" value="D-ALANYL-D-ALANINE-CARBOXYPEPTIDASE/ENDOPEPTIDASE AMPH"/>
    <property type="match status" value="1"/>
</dbReference>
<protein>
    <submittedName>
        <fullName evidence="2">CubicO group peptidase, beta-lactamase class C family</fullName>
    </submittedName>
</protein>
<evidence type="ECO:0000313" key="3">
    <source>
        <dbReference type="Proteomes" id="UP000199051"/>
    </source>
</evidence>
<dbReference type="InterPro" id="IPR012338">
    <property type="entry name" value="Beta-lactam/transpept-like"/>
</dbReference>
<gene>
    <name evidence="2" type="ORF">SAMN04487818_110127</name>
</gene>
<dbReference type="PANTHER" id="PTHR46825:SF7">
    <property type="entry name" value="D-ALANYL-D-ALANINE CARBOXYPEPTIDASE"/>
    <property type="match status" value="1"/>
</dbReference>
<dbReference type="SUPFAM" id="SSF56601">
    <property type="entry name" value="beta-lactamase/transpeptidase-like"/>
    <property type="match status" value="1"/>
</dbReference>
<dbReference type="InterPro" id="IPR050491">
    <property type="entry name" value="AmpC-like"/>
</dbReference>
<dbReference type="InterPro" id="IPR001466">
    <property type="entry name" value="Beta-lactam-related"/>
</dbReference>
<dbReference type="EMBL" id="FOGI01000010">
    <property type="protein sequence ID" value="SES32330.1"/>
    <property type="molecule type" value="Genomic_DNA"/>
</dbReference>
<feature type="domain" description="Beta-lactamase-related" evidence="1">
    <location>
        <begin position="11"/>
        <end position="326"/>
    </location>
</feature>
<dbReference type="STRING" id="155974.SAMN04487818_110127"/>
<reference evidence="3" key="1">
    <citation type="submission" date="2016-10" db="EMBL/GenBank/DDBJ databases">
        <authorList>
            <person name="Varghese N."/>
            <person name="Submissions S."/>
        </authorList>
    </citation>
    <scope>NUCLEOTIDE SEQUENCE [LARGE SCALE GENOMIC DNA]</scope>
    <source>
        <strain evidence="3">DSM 44260</strain>
    </source>
</reference>
<dbReference type="Pfam" id="PF00144">
    <property type="entry name" value="Beta-lactamase"/>
    <property type="match status" value="1"/>
</dbReference>
<proteinExistence type="predicted"/>
<dbReference type="AlphaFoldDB" id="A0A1H9WEJ5"/>
<dbReference type="Proteomes" id="UP000199051">
    <property type="component" value="Unassembled WGS sequence"/>
</dbReference>
<evidence type="ECO:0000313" key="2">
    <source>
        <dbReference type="EMBL" id="SES32330.1"/>
    </source>
</evidence>
<sequence length="446" mass="45701">MDAPAGTQIAARLGELAAAHAVPGAQLAIHHDDRTRTWCTGEVRHGSGEPMTDAHAVPVGSITKVVTAATVLALAVDGDIDLDEPLAEQVPGLAVLPDFADTTPRHLLSHTSGLPSDTRESALTSATTLRRLLHDSASGLTPIAEPGTAFSYSNVGYLLLGHAIESVTGMDWAEAVEAIVLGPLGVDTRFVVGRHASTNEVVTGHTVNRSHGSVRPVAQSLTALEAPAGALAASAAQLVRLGRALAGAEGNDLLDPGSLKEMRGAVPSAEPFGMADGWGLGLAVYDSAGRTVVGHDGTGDGTSAHLRMHPSSGTVVAFTANSGSGFAMWRTLADDLAELGIPVAGFDPVPRVVEPVPVPAGIAGDYANGDTVYSVIPGVDLPRLTVDGEPFADLTPLSGLRFAMRDCDTGETDQVGRFLADDSGVPAWLQVGGRLARKTTAAFAAA</sequence>
<dbReference type="Gene3D" id="3.40.710.10">
    <property type="entry name" value="DD-peptidase/beta-lactamase superfamily"/>
    <property type="match status" value="1"/>
</dbReference>
<dbReference type="RefSeq" id="WP_092782688.1">
    <property type="nucleotide sequence ID" value="NZ_FOGI01000010.1"/>
</dbReference>
<name>A0A1H9WEJ5_9PSEU</name>
<accession>A0A1H9WEJ5</accession>
<keyword evidence="3" id="KW-1185">Reference proteome</keyword>
<organism evidence="2 3">
    <name type="scientific">Actinokineospora terrae</name>
    <dbReference type="NCBI Taxonomy" id="155974"/>
    <lineage>
        <taxon>Bacteria</taxon>
        <taxon>Bacillati</taxon>
        <taxon>Actinomycetota</taxon>
        <taxon>Actinomycetes</taxon>
        <taxon>Pseudonocardiales</taxon>
        <taxon>Pseudonocardiaceae</taxon>
        <taxon>Actinokineospora</taxon>
    </lineage>
</organism>